<keyword evidence="2" id="KW-1185">Reference proteome</keyword>
<name>A0A6A6VHZ2_9PLEO</name>
<dbReference type="EMBL" id="MU006565">
    <property type="protein sequence ID" value="KAF2749763.1"/>
    <property type="molecule type" value="Genomic_DNA"/>
</dbReference>
<gene>
    <name evidence="1" type="ORF">M011DRAFT_276035</name>
</gene>
<dbReference type="Proteomes" id="UP000799440">
    <property type="component" value="Unassembled WGS sequence"/>
</dbReference>
<reference evidence="1" key="1">
    <citation type="journal article" date="2020" name="Stud. Mycol.">
        <title>101 Dothideomycetes genomes: a test case for predicting lifestyles and emergence of pathogens.</title>
        <authorList>
            <person name="Haridas S."/>
            <person name="Albert R."/>
            <person name="Binder M."/>
            <person name="Bloem J."/>
            <person name="Labutti K."/>
            <person name="Salamov A."/>
            <person name="Andreopoulos B."/>
            <person name="Baker S."/>
            <person name="Barry K."/>
            <person name="Bills G."/>
            <person name="Bluhm B."/>
            <person name="Cannon C."/>
            <person name="Castanera R."/>
            <person name="Culley D."/>
            <person name="Daum C."/>
            <person name="Ezra D."/>
            <person name="Gonzalez J."/>
            <person name="Henrissat B."/>
            <person name="Kuo A."/>
            <person name="Liang C."/>
            <person name="Lipzen A."/>
            <person name="Lutzoni F."/>
            <person name="Magnuson J."/>
            <person name="Mondo S."/>
            <person name="Nolan M."/>
            <person name="Ohm R."/>
            <person name="Pangilinan J."/>
            <person name="Park H.-J."/>
            <person name="Ramirez L."/>
            <person name="Alfaro M."/>
            <person name="Sun H."/>
            <person name="Tritt A."/>
            <person name="Yoshinaga Y."/>
            <person name="Zwiers L.-H."/>
            <person name="Turgeon B."/>
            <person name="Goodwin S."/>
            <person name="Spatafora J."/>
            <person name="Crous P."/>
            <person name="Grigoriev I."/>
        </authorList>
    </citation>
    <scope>NUCLEOTIDE SEQUENCE</scope>
    <source>
        <strain evidence="1">CBS 119925</strain>
    </source>
</reference>
<accession>A0A6A6VHZ2</accession>
<evidence type="ECO:0000313" key="2">
    <source>
        <dbReference type="Proteomes" id="UP000799440"/>
    </source>
</evidence>
<organism evidence="1 2">
    <name type="scientific">Sporormia fimetaria CBS 119925</name>
    <dbReference type="NCBI Taxonomy" id="1340428"/>
    <lineage>
        <taxon>Eukaryota</taxon>
        <taxon>Fungi</taxon>
        <taxon>Dikarya</taxon>
        <taxon>Ascomycota</taxon>
        <taxon>Pezizomycotina</taxon>
        <taxon>Dothideomycetes</taxon>
        <taxon>Pleosporomycetidae</taxon>
        <taxon>Pleosporales</taxon>
        <taxon>Sporormiaceae</taxon>
        <taxon>Sporormia</taxon>
    </lineage>
</organism>
<proteinExistence type="predicted"/>
<sequence length="112" mass="13045">MHGYGVFRFVGQMRTYLAVHAGRMVVVNRALMGASGVRACRPESRSLTLQDKLILEIDSLDHDQYTEETRITRRAWYLLVRYRLYETRELVARPYEHSVACHVPSCVGNDEW</sequence>
<evidence type="ECO:0000313" key="1">
    <source>
        <dbReference type="EMBL" id="KAF2749763.1"/>
    </source>
</evidence>
<protein>
    <submittedName>
        <fullName evidence="1">Uncharacterized protein</fullName>
    </submittedName>
</protein>
<dbReference type="AlphaFoldDB" id="A0A6A6VHZ2"/>